<reference evidence="1 2" key="1">
    <citation type="submission" date="2018-08" db="EMBL/GenBank/DDBJ databases">
        <title>A genome reference for cultivated species of the human gut microbiota.</title>
        <authorList>
            <person name="Zou Y."/>
            <person name="Xue W."/>
            <person name="Luo G."/>
        </authorList>
    </citation>
    <scope>NUCLEOTIDE SEQUENCE [LARGE SCALE GENOMIC DNA]</scope>
    <source>
        <strain evidence="1 2">TF11-15AC</strain>
    </source>
</reference>
<protein>
    <submittedName>
        <fullName evidence="1">Uncharacterized protein</fullName>
    </submittedName>
</protein>
<name>A0A3E4M7J2_9FIRM</name>
<gene>
    <name evidence="1" type="ORF">DXD13_00865</name>
</gene>
<organism evidence="1 2">
    <name type="scientific">Agathobacter rectalis</name>
    <dbReference type="NCBI Taxonomy" id="39491"/>
    <lineage>
        <taxon>Bacteria</taxon>
        <taxon>Bacillati</taxon>
        <taxon>Bacillota</taxon>
        <taxon>Clostridia</taxon>
        <taxon>Lachnospirales</taxon>
        <taxon>Lachnospiraceae</taxon>
        <taxon>Agathobacter</taxon>
    </lineage>
</organism>
<comment type="caution">
    <text evidence="1">The sequence shown here is derived from an EMBL/GenBank/DDBJ whole genome shotgun (WGS) entry which is preliminary data.</text>
</comment>
<evidence type="ECO:0000313" key="1">
    <source>
        <dbReference type="EMBL" id="RGK45663.1"/>
    </source>
</evidence>
<dbReference type="RefSeq" id="WP_117684563.1">
    <property type="nucleotide sequence ID" value="NZ_QSQP01000001.1"/>
</dbReference>
<evidence type="ECO:0000313" key="2">
    <source>
        <dbReference type="Proteomes" id="UP000261052"/>
    </source>
</evidence>
<accession>A0A3E4M7J2</accession>
<proteinExistence type="predicted"/>
<sequence length="70" mass="7927">MKQEQIIKCGGQKIKVFNCDPEKNTQCDKEFCMHNINAIDGLCNHTTNPDFALEIGQKAQKKAYTPGRKN</sequence>
<dbReference type="EMBL" id="QSQP01000001">
    <property type="protein sequence ID" value="RGK45663.1"/>
    <property type="molecule type" value="Genomic_DNA"/>
</dbReference>
<dbReference type="Proteomes" id="UP000261052">
    <property type="component" value="Unassembled WGS sequence"/>
</dbReference>
<dbReference type="AlphaFoldDB" id="A0A3E4M7J2"/>